<comment type="caution">
    <text evidence="2">The sequence shown here is derived from an EMBL/GenBank/DDBJ whole genome shotgun (WGS) entry which is preliminary data.</text>
</comment>
<dbReference type="InterPro" id="IPR047589">
    <property type="entry name" value="DUF11_rpt"/>
</dbReference>
<proteinExistence type="predicted"/>
<sequence length="347" mass="34594">MACSGTPGQCSTAPTIAQLESVGGFALPALASGQFYEITITANVTATTGSVSNIATIAVPSGTTDPTPGNNSATDTDTVSVTFDLAVTKTGPAFAKPGDTFAYTIRVANTTATASGSVTVTDVLPAGLTFVSADNGGTYTAGTRTVTWTLTSVAANANTDLTLTVTAPADATIRPVGGVKSVQNTASLVAAGDTNAANNTSAAVTTRFVLNDVAKRVRNVTADVRDNGGVARFGTTGGGKPGEVLEYCLDASNLGGADLPGYVLTDQVPGNVDALLTAYDAEEPSAATGFGVKVTRAGVTYRTSAADADTGTLTTTGGTFGRGTLTLNLGTLTAGETATACFQTTIR</sequence>
<dbReference type="InterPro" id="IPR001434">
    <property type="entry name" value="OmcB-like_DUF11"/>
</dbReference>
<feature type="domain" description="DUF11" evidence="1">
    <location>
        <begin position="84"/>
        <end position="203"/>
    </location>
</feature>
<dbReference type="PANTHER" id="PTHR34819:SF3">
    <property type="entry name" value="CELL SURFACE PROTEIN"/>
    <property type="match status" value="1"/>
</dbReference>
<dbReference type="InterPro" id="IPR026466">
    <property type="entry name" value="Fim_isopep_form_D2_dom"/>
</dbReference>
<protein>
    <submittedName>
        <fullName evidence="2">DUF11 domain-containing protein</fullName>
    </submittedName>
</protein>
<dbReference type="Pfam" id="PF01345">
    <property type="entry name" value="DUF11"/>
    <property type="match status" value="2"/>
</dbReference>
<keyword evidence="3" id="KW-1185">Reference proteome</keyword>
<name>A0ABW1ZJ99_9DEIO</name>
<feature type="domain" description="DUF11" evidence="1">
    <location>
        <begin position="16"/>
        <end position="75"/>
    </location>
</feature>
<dbReference type="InterPro" id="IPR051172">
    <property type="entry name" value="Chlamydia_OmcB"/>
</dbReference>
<reference evidence="3" key="1">
    <citation type="journal article" date="2019" name="Int. J. Syst. Evol. Microbiol.">
        <title>The Global Catalogue of Microorganisms (GCM) 10K type strain sequencing project: providing services to taxonomists for standard genome sequencing and annotation.</title>
        <authorList>
            <consortium name="The Broad Institute Genomics Platform"/>
            <consortium name="The Broad Institute Genome Sequencing Center for Infectious Disease"/>
            <person name="Wu L."/>
            <person name="Ma J."/>
        </authorList>
    </citation>
    <scope>NUCLEOTIDE SEQUENCE [LARGE SCALE GENOMIC DNA]</scope>
    <source>
        <strain evidence="3">CCUG 63830</strain>
    </source>
</reference>
<dbReference type="Proteomes" id="UP001596317">
    <property type="component" value="Unassembled WGS sequence"/>
</dbReference>
<dbReference type="RefSeq" id="WP_380056165.1">
    <property type="nucleotide sequence ID" value="NZ_JBHSWB010000001.1"/>
</dbReference>
<dbReference type="Gene3D" id="2.60.40.1170">
    <property type="entry name" value="Mu homology domain, subdomain B"/>
    <property type="match status" value="1"/>
</dbReference>
<dbReference type="EMBL" id="JBHSWB010000001">
    <property type="protein sequence ID" value="MFC6660913.1"/>
    <property type="molecule type" value="Genomic_DNA"/>
</dbReference>
<dbReference type="NCBIfam" id="TIGR04226">
    <property type="entry name" value="RrgB_K2N_iso_D2"/>
    <property type="match status" value="1"/>
</dbReference>
<dbReference type="PANTHER" id="PTHR34819">
    <property type="entry name" value="LARGE CYSTEINE-RICH PERIPLASMIC PROTEIN OMCB"/>
    <property type="match status" value="1"/>
</dbReference>
<evidence type="ECO:0000313" key="3">
    <source>
        <dbReference type="Proteomes" id="UP001596317"/>
    </source>
</evidence>
<gene>
    <name evidence="2" type="ORF">ACFP90_11550</name>
</gene>
<organism evidence="2 3">
    <name type="scientific">Deinococcus multiflagellatus</name>
    <dbReference type="NCBI Taxonomy" id="1656887"/>
    <lineage>
        <taxon>Bacteria</taxon>
        <taxon>Thermotogati</taxon>
        <taxon>Deinococcota</taxon>
        <taxon>Deinococci</taxon>
        <taxon>Deinococcales</taxon>
        <taxon>Deinococcaceae</taxon>
        <taxon>Deinococcus</taxon>
    </lineage>
</organism>
<evidence type="ECO:0000313" key="2">
    <source>
        <dbReference type="EMBL" id="MFC6660913.1"/>
    </source>
</evidence>
<dbReference type="NCBIfam" id="TIGR01451">
    <property type="entry name" value="B_ant_repeat"/>
    <property type="match status" value="1"/>
</dbReference>
<accession>A0ABW1ZJ99</accession>
<evidence type="ECO:0000259" key="1">
    <source>
        <dbReference type="Pfam" id="PF01345"/>
    </source>
</evidence>